<evidence type="ECO:0000313" key="3">
    <source>
        <dbReference type="Proteomes" id="UP000717328"/>
    </source>
</evidence>
<feature type="region of interest" description="Disordered" evidence="1">
    <location>
        <begin position="1"/>
        <end position="37"/>
    </location>
</feature>
<keyword evidence="3" id="KW-1185">Reference proteome</keyword>
<evidence type="ECO:0000256" key="1">
    <source>
        <dbReference type="SAM" id="MobiDB-lite"/>
    </source>
</evidence>
<evidence type="ECO:0000313" key="2">
    <source>
        <dbReference type="EMBL" id="KAG5634436.1"/>
    </source>
</evidence>
<name>A0A9P7K1L5_9AGAR</name>
<sequence>ALQADSQIERQVTSRDRDQDPGISYKSSSTKKVQKGLDSGLAKISDYGKIRGKDSNMF</sequence>
<reference evidence="2" key="2">
    <citation type="submission" date="2021-10" db="EMBL/GenBank/DDBJ databases">
        <title>Phylogenomics reveals ancestral predisposition of the termite-cultivated fungus Termitomyces towards a domesticated lifestyle.</title>
        <authorList>
            <person name="Auxier B."/>
            <person name="Grum-Grzhimaylo A."/>
            <person name="Cardenas M.E."/>
            <person name="Lodge J.D."/>
            <person name="Laessoe T."/>
            <person name="Pedersen O."/>
            <person name="Smith M.E."/>
            <person name="Kuyper T.W."/>
            <person name="Franco-Molano E.A."/>
            <person name="Baroni T.J."/>
            <person name="Aanen D.K."/>
        </authorList>
    </citation>
    <scope>NUCLEOTIDE SEQUENCE</scope>
    <source>
        <strain evidence="2">D49</strain>
    </source>
</reference>
<feature type="compositionally biased region" description="Polar residues" evidence="1">
    <location>
        <begin position="1"/>
        <end position="11"/>
    </location>
</feature>
<dbReference type="AlphaFoldDB" id="A0A9P7K1L5"/>
<reference evidence="2" key="1">
    <citation type="submission" date="2021-02" db="EMBL/GenBank/DDBJ databases">
        <authorList>
            <person name="Nieuwenhuis M."/>
            <person name="Van De Peppel L.J.J."/>
        </authorList>
    </citation>
    <scope>NUCLEOTIDE SEQUENCE</scope>
    <source>
        <strain evidence="2">D49</strain>
    </source>
</reference>
<organism evidence="2 3">
    <name type="scientific">Sphagnurus paluster</name>
    <dbReference type="NCBI Taxonomy" id="117069"/>
    <lineage>
        <taxon>Eukaryota</taxon>
        <taxon>Fungi</taxon>
        <taxon>Dikarya</taxon>
        <taxon>Basidiomycota</taxon>
        <taxon>Agaricomycotina</taxon>
        <taxon>Agaricomycetes</taxon>
        <taxon>Agaricomycetidae</taxon>
        <taxon>Agaricales</taxon>
        <taxon>Tricholomatineae</taxon>
        <taxon>Lyophyllaceae</taxon>
        <taxon>Sphagnurus</taxon>
    </lineage>
</organism>
<dbReference type="Proteomes" id="UP000717328">
    <property type="component" value="Unassembled WGS sequence"/>
</dbReference>
<protein>
    <submittedName>
        <fullName evidence="2">Uncharacterized protein</fullName>
    </submittedName>
</protein>
<proteinExistence type="predicted"/>
<accession>A0A9P7K1L5</accession>
<dbReference type="EMBL" id="JABCKI010006413">
    <property type="protein sequence ID" value="KAG5634436.1"/>
    <property type="molecule type" value="Genomic_DNA"/>
</dbReference>
<comment type="caution">
    <text evidence="2">The sequence shown here is derived from an EMBL/GenBank/DDBJ whole genome shotgun (WGS) entry which is preliminary data.</text>
</comment>
<gene>
    <name evidence="2" type="ORF">H0H81_001948</name>
</gene>
<feature type="non-terminal residue" evidence="2">
    <location>
        <position position="1"/>
    </location>
</feature>